<dbReference type="InterPro" id="IPR018841">
    <property type="entry name" value="DUF2442"/>
</dbReference>
<dbReference type="EMBL" id="CP072829">
    <property type="protein sequence ID" value="QTU83941.1"/>
    <property type="molecule type" value="Genomic_DNA"/>
</dbReference>
<accession>A0A9E6MQL6</accession>
<evidence type="ECO:0000313" key="1">
    <source>
        <dbReference type="EMBL" id="NHM14077.1"/>
    </source>
</evidence>
<dbReference type="Gene3D" id="3.30.2020.10">
    <property type="entry name" value="NE0471-like N-terminal domain"/>
    <property type="match status" value="1"/>
</dbReference>
<reference evidence="2" key="2">
    <citation type="submission" date="2021-04" db="EMBL/GenBank/DDBJ databases">
        <title>Novel species in family Eggerthellaceae.</title>
        <authorList>
            <person name="Zhang G."/>
        </authorList>
    </citation>
    <scope>NUCLEOTIDE SEQUENCE</scope>
    <source>
        <strain evidence="2">Zg-886</strain>
    </source>
</reference>
<dbReference type="Proteomes" id="UP000671910">
    <property type="component" value="Chromosome"/>
</dbReference>
<organism evidence="2 4">
    <name type="scientific">Xiamenia xianingshaonis</name>
    <dbReference type="NCBI Taxonomy" id="2682776"/>
    <lineage>
        <taxon>Bacteria</taxon>
        <taxon>Bacillati</taxon>
        <taxon>Actinomycetota</taxon>
        <taxon>Coriobacteriia</taxon>
        <taxon>Eggerthellales</taxon>
        <taxon>Eggerthellaceae</taxon>
        <taxon>Xiamenia</taxon>
    </lineage>
</organism>
<evidence type="ECO:0000313" key="3">
    <source>
        <dbReference type="Proteomes" id="UP000636394"/>
    </source>
</evidence>
<evidence type="ECO:0000313" key="4">
    <source>
        <dbReference type="Proteomes" id="UP000671910"/>
    </source>
</evidence>
<proteinExistence type="predicted"/>
<reference evidence="1 3" key="1">
    <citation type="submission" date="2019-11" db="EMBL/GenBank/DDBJ databases">
        <title>Eggerthellaceae novel genus isolated from the rectal contents of marmort.</title>
        <authorList>
            <person name="Zhang G."/>
        </authorList>
    </citation>
    <scope>NUCLEOTIDE SEQUENCE [LARGE SCALE GENOMIC DNA]</scope>
    <source>
        <strain evidence="1">Zg-886</strain>
        <strain evidence="3">zg-886</strain>
    </source>
</reference>
<evidence type="ECO:0000313" key="2">
    <source>
        <dbReference type="EMBL" id="QTU83941.1"/>
    </source>
</evidence>
<dbReference type="RefSeq" id="WP_166339204.1">
    <property type="nucleotide sequence ID" value="NZ_CP072829.1"/>
</dbReference>
<dbReference type="InterPro" id="IPR036782">
    <property type="entry name" value="NE0471-like_N"/>
</dbReference>
<dbReference type="Pfam" id="PF10387">
    <property type="entry name" value="DUF2442"/>
    <property type="match status" value="1"/>
</dbReference>
<dbReference type="SUPFAM" id="SSF143880">
    <property type="entry name" value="NE0471 N-terminal domain-like"/>
    <property type="match status" value="1"/>
</dbReference>
<dbReference type="Proteomes" id="UP000636394">
    <property type="component" value="Unassembled WGS sequence"/>
</dbReference>
<name>A0A9E6MQL6_9ACTN</name>
<protein>
    <submittedName>
        <fullName evidence="2">DUF2442 domain-containing protein</fullName>
    </submittedName>
</protein>
<dbReference type="AlphaFoldDB" id="A0A9E6MQL6"/>
<keyword evidence="3" id="KW-1185">Reference proteome</keyword>
<dbReference type="EMBL" id="WPCR01000005">
    <property type="protein sequence ID" value="NHM14077.1"/>
    <property type="molecule type" value="Genomic_DNA"/>
</dbReference>
<dbReference type="KEGG" id="ebz:J7S26_06120"/>
<gene>
    <name evidence="1" type="ORF">GMI68_04745</name>
    <name evidence="2" type="ORF">J7S26_06120</name>
</gene>
<sequence length="91" mass="10446">MIRRIQKFEALPELQLFVRFDDGKAVVYDVLDDVRDIPSYAPLETVPGLFAQVQLDQSRTCVFWNEDIDLPSDVIYDFGREVSDSTTSIES</sequence>